<evidence type="ECO:0000256" key="1">
    <source>
        <dbReference type="SAM" id="Phobius"/>
    </source>
</evidence>
<evidence type="ECO:0000313" key="2">
    <source>
        <dbReference type="EMBL" id="NEM08650.1"/>
    </source>
</evidence>
<dbReference type="AlphaFoldDB" id="A0A6P0GMY5"/>
<comment type="caution">
    <text evidence="2">The sequence shown here is derived from an EMBL/GenBank/DDBJ whole genome shotgun (WGS) entry which is preliminary data.</text>
</comment>
<proteinExistence type="predicted"/>
<keyword evidence="1" id="KW-0812">Transmembrane</keyword>
<keyword evidence="1" id="KW-1133">Transmembrane helix</keyword>
<gene>
    <name evidence="2" type="ORF">GCU54_22050</name>
</gene>
<keyword evidence="1" id="KW-0472">Membrane</keyword>
<name>A0A6P0GMY5_9ACTN</name>
<organism evidence="2 3">
    <name type="scientific">Geodermatophilus normandii</name>
    <dbReference type="NCBI Taxonomy" id="1137989"/>
    <lineage>
        <taxon>Bacteria</taxon>
        <taxon>Bacillati</taxon>
        <taxon>Actinomycetota</taxon>
        <taxon>Actinomycetes</taxon>
        <taxon>Geodermatophilales</taxon>
        <taxon>Geodermatophilaceae</taxon>
        <taxon>Geodermatophilus</taxon>
    </lineage>
</organism>
<evidence type="ECO:0000313" key="3">
    <source>
        <dbReference type="Proteomes" id="UP000471126"/>
    </source>
</evidence>
<feature type="transmembrane region" description="Helical" evidence="1">
    <location>
        <begin position="145"/>
        <end position="178"/>
    </location>
</feature>
<dbReference type="RefSeq" id="WP_163478877.1">
    <property type="nucleotide sequence ID" value="NZ_JAAGWE010000042.1"/>
</dbReference>
<dbReference type="Proteomes" id="UP000471126">
    <property type="component" value="Unassembled WGS sequence"/>
</dbReference>
<evidence type="ECO:0008006" key="4">
    <source>
        <dbReference type="Google" id="ProtNLM"/>
    </source>
</evidence>
<dbReference type="EMBL" id="JAAGWE010000042">
    <property type="protein sequence ID" value="NEM08650.1"/>
    <property type="molecule type" value="Genomic_DNA"/>
</dbReference>
<feature type="transmembrane region" description="Helical" evidence="1">
    <location>
        <begin position="43"/>
        <end position="60"/>
    </location>
</feature>
<feature type="transmembrane region" description="Helical" evidence="1">
    <location>
        <begin position="114"/>
        <end position="133"/>
    </location>
</feature>
<reference evidence="2 3" key="1">
    <citation type="submission" date="2019-12" db="EMBL/GenBank/DDBJ databases">
        <title>WGS of CPCC 203550 I12A-02606.</title>
        <authorList>
            <person name="Jiang Z."/>
        </authorList>
    </citation>
    <scope>NUCLEOTIDE SEQUENCE [LARGE SCALE GENOMIC DNA]</scope>
    <source>
        <strain evidence="2 3">I12A-02606</strain>
    </source>
</reference>
<protein>
    <recommendedName>
        <fullName evidence="4">DUF4386 family protein</fullName>
    </recommendedName>
</protein>
<feature type="transmembrane region" description="Helical" evidence="1">
    <location>
        <begin position="72"/>
        <end position="94"/>
    </location>
</feature>
<accession>A0A6P0GMY5</accession>
<sequence>MSTLLIKVGGAAAAASGVLVVVQEVWSLAVGGLTEGRAESAVHTTQVLLLVPGVVGLYLAQQHAMRRFGQVATLVALLGSTVMSGAALTEVTLLPELTAAGSPLADDHGTVTGVIWLVAVATWIGGLLLFGTATWRAGVLPRPAAALVVTGLLLGLALQGFVPGILTVYAGGLVWLGISAARRPAPAPTVSPASALVS</sequence>